<proteinExistence type="predicted"/>
<keyword evidence="2" id="KW-1185">Reference proteome</keyword>
<evidence type="ECO:0000313" key="1">
    <source>
        <dbReference type="EMBL" id="REK87708.1"/>
    </source>
</evidence>
<comment type="caution">
    <text evidence="1">The sequence shown here is derived from an EMBL/GenBank/DDBJ whole genome shotgun (WGS) entry which is preliminary data.</text>
</comment>
<organism evidence="1 2">
    <name type="scientific">Streptomyces inhibens</name>
    <dbReference type="NCBI Taxonomy" id="2293571"/>
    <lineage>
        <taxon>Bacteria</taxon>
        <taxon>Bacillati</taxon>
        <taxon>Actinomycetota</taxon>
        <taxon>Actinomycetes</taxon>
        <taxon>Kitasatosporales</taxon>
        <taxon>Streptomycetaceae</taxon>
        <taxon>Streptomyces</taxon>
    </lineage>
</organism>
<dbReference type="RefSeq" id="WP_128509519.1">
    <property type="nucleotide sequence ID" value="NZ_QUAC01000203.1"/>
</dbReference>
<name>A0A371PZ07_STRIH</name>
<evidence type="ECO:0000313" key="2">
    <source>
        <dbReference type="Proteomes" id="UP000262477"/>
    </source>
</evidence>
<dbReference type="AlphaFoldDB" id="A0A371PZ07"/>
<dbReference type="EMBL" id="QUAC01000203">
    <property type="protein sequence ID" value="REK87708.1"/>
    <property type="molecule type" value="Genomic_DNA"/>
</dbReference>
<sequence length="213" mass="24403">MGVDIHGVIECRLWGKESWASASPWQVILSLYELRHGRGDELSWDCLFGYSCAEDIVPLFGRRGLPADATSQLRLDAEDPDTAEHSHSYATWAEIAAVDWDEPCMENGRAAFYHLERWRRRPDGTLDFDAFAWPPIDVHDAAADRFGEDRTAPHDWPEGAEIEWGAYVYRPVVFTPRRLVFEDSDKWEPVFSVMRTLAGLHGDDNVRLVVYFC</sequence>
<accession>A0A371PZ07</accession>
<reference evidence="1 2" key="1">
    <citation type="submission" date="2018-08" db="EMBL/GenBank/DDBJ databases">
        <title>Streptomyces NEAU-D10 sp. nov., a novel Actinomycete isolated from soil.</title>
        <authorList>
            <person name="Jin L."/>
        </authorList>
    </citation>
    <scope>NUCLEOTIDE SEQUENCE [LARGE SCALE GENOMIC DNA]</scope>
    <source>
        <strain evidence="1 2">NEAU-D10</strain>
    </source>
</reference>
<protein>
    <submittedName>
        <fullName evidence="1">Uncharacterized protein</fullName>
    </submittedName>
</protein>
<gene>
    <name evidence="1" type="ORF">DY245_25270</name>
</gene>
<dbReference type="OrthoDB" id="3464282at2"/>
<dbReference type="Proteomes" id="UP000262477">
    <property type="component" value="Unassembled WGS sequence"/>
</dbReference>